<accession>A7TEK6</accession>
<dbReference type="OrthoDB" id="4060917at2759"/>
<dbReference type="GO" id="GO:0000445">
    <property type="term" value="C:THO complex part of transcription export complex"/>
    <property type="evidence" value="ECO:0007669"/>
    <property type="project" value="EnsemblFungi"/>
</dbReference>
<feature type="compositionally biased region" description="Basic and acidic residues" evidence="1">
    <location>
        <begin position="662"/>
        <end position="674"/>
    </location>
</feature>
<dbReference type="GO" id="GO:0060090">
    <property type="term" value="F:molecular adaptor activity"/>
    <property type="evidence" value="ECO:0007669"/>
    <property type="project" value="EnsemblFungi"/>
</dbReference>
<dbReference type="GO" id="GO:0006368">
    <property type="term" value="P:transcription elongation by RNA polymerase II"/>
    <property type="evidence" value="ECO:0007669"/>
    <property type="project" value="EnsemblFungi"/>
</dbReference>
<dbReference type="GO" id="GO:0000781">
    <property type="term" value="C:chromosome, telomeric region"/>
    <property type="evidence" value="ECO:0007669"/>
    <property type="project" value="EnsemblFungi"/>
</dbReference>
<keyword evidence="3" id="KW-1185">Reference proteome</keyword>
<dbReference type="FunCoup" id="A7TEK6">
    <property type="interactions" value="129"/>
</dbReference>
<dbReference type="AlphaFoldDB" id="A7TEK6"/>
<feature type="region of interest" description="Disordered" evidence="1">
    <location>
        <begin position="662"/>
        <end position="773"/>
    </location>
</feature>
<gene>
    <name evidence="2" type="ORF">Kpol_1036p58</name>
</gene>
<dbReference type="GO" id="GO:0006406">
    <property type="term" value="P:mRNA export from nucleus"/>
    <property type="evidence" value="ECO:0007669"/>
    <property type="project" value="EnsemblFungi"/>
</dbReference>
<dbReference type="GO" id="GO:0003676">
    <property type="term" value="F:nucleic acid binding"/>
    <property type="evidence" value="ECO:0007669"/>
    <property type="project" value="EnsemblFungi"/>
</dbReference>
<dbReference type="GO" id="GO:0006283">
    <property type="term" value="P:transcription-coupled nucleotide-excision repair"/>
    <property type="evidence" value="ECO:0007669"/>
    <property type="project" value="EnsemblFungi"/>
</dbReference>
<dbReference type="GO" id="GO:0031124">
    <property type="term" value="P:mRNA 3'-end processing"/>
    <property type="evidence" value="ECO:0007669"/>
    <property type="project" value="EnsemblFungi"/>
</dbReference>
<dbReference type="GO" id="GO:0000446">
    <property type="term" value="C:nucleoplasmic THO complex"/>
    <property type="evidence" value="ECO:0007669"/>
    <property type="project" value="EnsemblFungi"/>
</dbReference>
<dbReference type="GO" id="GO:2001209">
    <property type="term" value="P:positive regulation of transcription elongation by RNA polymerase I"/>
    <property type="evidence" value="ECO:0007669"/>
    <property type="project" value="EnsemblFungi"/>
</dbReference>
<dbReference type="STRING" id="436907.A7TEK6"/>
<evidence type="ECO:0000313" key="2">
    <source>
        <dbReference type="EMBL" id="EDO19313.1"/>
    </source>
</evidence>
<dbReference type="RefSeq" id="XP_001647171.1">
    <property type="nucleotide sequence ID" value="XM_001647121.1"/>
</dbReference>
<reference evidence="2 3" key="1">
    <citation type="journal article" date="2007" name="Proc. Natl. Acad. Sci. U.S.A.">
        <title>Independent sorting-out of thousands of duplicated gene pairs in two yeast species descended from a whole-genome duplication.</title>
        <authorList>
            <person name="Scannell D.R."/>
            <person name="Frank A.C."/>
            <person name="Conant G.C."/>
            <person name="Byrne K.P."/>
            <person name="Woolfit M."/>
            <person name="Wolfe K.H."/>
        </authorList>
    </citation>
    <scope>NUCLEOTIDE SEQUENCE [LARGE SCALE GENOMIC DNA]</scope>
    <source>
        <strain evidence="3">ATCC 22028 / DSM 70294 / BCRC 21397 / CBS 2163 / NBRC 10782 / NRRL Y-8283 / UCD 57-17</strain>
    </source>
</reference>
<name>A7TEK6_VANPO</name>
<dbReference type="HOGENOM" id="CLU_022496_0_0_1"/>
<evidence type="ECO:0000256" key="1">
    <source>
        <dbReference type="SAM" id="MobiDB-lite"/>
    </source>
</evidence>
<feature type="compositionally biased region" description="Low complexity" evidence="1">
    <location>
        <begin position="762"/>
        <end position="773"/>
    </location>
</feature>
<feature type="compositionally biased region" description="Polar residues" evidence="1">
    <location>
        <begin position="676"/>
        <end position="693"/>
    </location>
</feature>
<dbReference type="eggNOG" id="ENOG502QU83">
    <property type="taxonomic scope" value="Eukaryota"/>
</dbReference>
<dbReference type="GO" id="GO:0006310">
    <property type="term" value="P:DNA recombination"/>
    <property type="evidence" value="ECO:0007669"/>
    <property type="project" value="EnsemblFungi"/>
</dbReference>
<dbReference type="GO" id="GO:0016593">
    <property type="term" value="C:Cdc73/Paf1 complex"/>
    <property type="evidence" value="ECO:0007669"/>
    <property type="project" value="EnsemblFungi"/>
</dbReference>
<dbReference type="KEGG" id="vpo:Kpol_1036p58"/>
<dbReference type="EMBL" id="DS480380">
    <property type="protein sequence ID" value="EDO19313.1"/>
    <property type="molecule type" value="Genomic_DNA"/>
</dbReference>
<proteinExistence type="predicted"/>
<dbReference type="Pfam" id="PF11957">
    <property type="entry name" value="efThoc1"/>
    <property type="match status" value="1"/>
</dbReference>
<dbReference type="OMA" id="FWPYAES"/>
<sequence>MSNTMEKCAQECVAHLTKTFTNIANENSDVRRVPLESSVFSSDLLDFNWGISEDLIVDTNKDLFVDYVLKTMISDCIIPEREGQEGKGLTAKTLDMCIVVLDFVYHSRKNRKIPGNWGSTFFEIFSHCLNLLSWPSEMLDFWPYTESRIEWFKMGNSLNPVEYGSTELISYNAPLSQKLRQWNSTLKTIANNNKLNTEDHYIMKYKFEKFISEILPISDESNFNRSGTLSTNFDTGDIWHSSKPSNDNTIRRQTSSEKFLYDHSKTRSRLFRDPVYFFFKCTETKSTIEQYLTPLLNVMLEAENEFYNQIRVTSTRISAANNALNKGYPFNYDSLKIKESSFVKSSVAIQEKLAKHWDGFYKCYNDRKQLPSITFLDLSSKNADGLFQQYSRTDNDYHRKQFILQFSSFVSLLNILASSEEASNFYKTCHAKDNPTRKDYDDSLTPTQKSLIAYFQQLFETRIVSFYKNRDPTFLKIILALIKSDEKLLSSKIDGFKEFSNLKTSGEEIKVPSIDENFKKFGFVKLGNKNINNVWKIDSGLDLIKTKSVDARENYGILKRKWEEDPNNEEGNDKIVTQWKNLRILRSQYLFDFNKVDEDTGISGLFDDSRVAASTERKDEERQNLVKKLKSSHYEDLETARTYMEKEEERKKQLEEERNKIISIETEKTSKEENATSEPQIETASASEAQTPEQEVEIETGKEQEGKQDGEQELEFAKEETLTTQSNSPAIENSEIEATKEPSPSIDASPEEKQDLENVPDSELSNSNNHENN</sequence>
<evidence type="ECO:0008006" key="4">
    <source>
        <dbReference type="Google" id="ProtNLM"/>
    </source>
</evidence>
<dbReference type="GeneID" id="5547653"/>
<dbReference type="Proteomes" id="UP000000267">
    <property type="component" value="Unassembled WGS sequence"/>
</dbReference>
<dbReference type="InParanoid" id="A7TEK6"/>
<dbReference type="PhylomeDB" id="A7TEK6"/>
<dbReference type="InterPro" id="IPR021861">
    <property type="entry name" value="THO_THOC1"/>
</dbReference>
<feature type="compositionally biased region" description="Basic and acidic residues" evidence="1">
    <location>
        <begin position="699"/>
        <end position="721"/>
    </location>
</feature>
<organism evidence="3">
    <name type="scientific">Vanderwaltozyma polyspora (strain ATCC 22028 / DSM 70294 / BCRC 21397 / CBS 2163 / NBRC 10782 / NRRL Y-8283 / UCD 57-17)</name>
    <name type="common">Kluyveromyces polysporus</name>
    <dbReference type="NCBI Taxonomy" id="436907"/>
    <lineage>
        <taxon>Eukaryota</taxon>
        <taxon>Fungi</taxon>
        <taxon>Dikarya</taxon>
        <taxon>Ascomycota</taxon>
        <taxon>Saccharomycotina</taxon>
        <taxon>Saccharomycetes</taxon>
        <taxon>Saccharomycetales</taxon>
        <taxon>Saccharomycetaceae</taxon>
        <taxon>Vanderwaltozyma</taxon>
    </lineage>
</organism>
<evidence type="ECO:0000313" key="3">
    <source>
        <dbReference type="Proteomes" id="UP000000267"/>
    </source>
</evidence>
<protein>
    <recommendedName>
        <fullName evidence="4">THO complex subunit HPR1</fullName>
    </recommendedName>
</protein>
<feature type="compositionally biased region" description="Polar residues" evidence="1">
    <location>
        <begin position="722"/>
        <end position="731"/>
    </location>
</feature>